<dbReference type="OrthoDB" id="5382906at2"/>
<name>A0A1L9BF80_9BACT</name>
<reference evidence="2 3" key="2">
    <citation type="submission" date="2016-12" db="EMBL/GenBank/DDBJ databases">
        <title>Draft Genome Sequence of Cystobacter ferrugineus Strain Cbfe23.</title>
        <authorList>
            <person name="Akbar S."/>
            <person name="Dowd S.E."/>
            <person name="Stevens D.C."/>
        </authorList>
    </citation>
    <scope>NUCLEOTIDE SEQUENCE [LARGE SCALE GENOMIC DNA]</scope>
    <source>
        <strain evidence="2 3">Cbfe23</strain>
    </source>
</reference>
<dbReference type="AlphaFoldDB" id="A0A1L9BF80"/>
<comment type="caution">
    <text evidence="2">The sequence shown here is derived from an EMBL/GenBank/DDBJ whole genome shotgun (WGS) entry which is preliminary data.</text>
</comment>
<proteinExistence type="predicted"/>
<dbReference type="EMBL" id="MPIN01000002">
    <property type="protein sequence ID" value="OJH40865.1"/>
    <property type="molecule type" value="Genomic_DNA"/>
</dbReference>
<keyword evidence="3" id="KW-1185">Reference proteome</keyword>
<organism evidence="2 3">
    <name type="scientific">Cystobacter ferrugineus</name>
    <dbReference type="NCBI Taxonomy" id="83449"/>
    <lineage>
        <taxon>Bacteria</taxon>
        <taxon>Pseudomonadati</taxon>
        <taxon>Myxococcota</taxon>
        <taxon>Myxococcia</taxon>
        <taxon>Myxococcales</taxon>
        <taxon>Cystobacterineae</taxon>
        <taxon>Archangiaceae</taxon>
        <taxon>Cystobacter</taxon>
    </lineage>
</organism>
<feature type="region of interest" description="Disordered" evidence="1">
    <location>
        <begin position="186"/>
        <end position="205"/>
    </location>
</feature>
<evidence type="ECO:0000256" key="1">
    <source>
        <dbReference type="SAM" id="MobiDB-lite"/>
    </source>
</evidence>
<evidence type="ECO:0000313" key="3">
    <source>
        <dbReference type="Proteomes" id="UP000182229"/>
    </source>
</evidence>
<sequence length="205" mass="21801">MSRIWGVILALWFTALPVASAQEGMIGLPLVAQKNGWARYAAESSEGPTEVVFKVGAAGVHKGRKGQWLILEVDAPGMGRISVHFLVAGGKFAPDNLLLVRSYVPGQEPQEGEPSKEPVNAVPSLKLVRKHTETVAGREIEVTEYSAGNALTAGWSPSVPGLGLTYIRGDNPLRLVAFGVGGDPWKGSGSGLPQWPQPEKGKDKK</sequence>
<gene>
    <name evidence="2" type="ORF">BON30_08030</name>
</gene>
<protein>
    <submittedName>
        <fullName evidence="2">Uncharacterized protein</fullName>
    </submittedName>
</protein>
<dbReference type="RefSeq" id="WP_071897304.1">
    <property type="nucleotide sequence ID" value="NZ_MPIN01000002.1"/>
</dbReference>
<accession>A0A1L9BF80</accession>
<evidence type="ECO:0000313" key="2">
    <source>
        <dbReference type="EMBL" id="OJH40865.1"/>
    </source>
</evidence>
<dbReference type="Proteomes" id="UP000182229">
    <property type="component" value="Unassembled WGS sequence"/>
</dbReference>
<reference evidence="3" key="1">
    <citation type="submission" date="2016-11" db="EMBL/GenBank/DDBJ databases">
        <authorList>
            <person name="Shukria A."/>
            <person name="Stevens D.C."/>
        </authorList>
    </citation>
    <scope>NUCLEOTIDE SEQUENCE [LARGE SCALE GENOMIC DNA]</scope>
    <source>
        <strain evidence="3">Cbfe23</strain>
    </source>
</reference>